<dbReference type="RefSeq" id="WP_394472424.1">
    <property type="nucleotide sequence ID" value="NZ_JBIGHY010000009.1"/>
</dbReference>
<dbReference type="PANTHER" id="PTHR30537:SF35">
    <property type="entry name" value="TRANSCRIPTIONAL REGULATORY PROTEIN"/>
    <property type="match status" value="1"/>
</dbReference>
<dbReference type="Pfam" id="PF03466">
    <property type="entry name" value="LysR_substrate"/>
    <property type="match status" value="1"/>
</dbReference>
<comment type="similarity">
    <text evidence="1">Belongs to the LysR transcriptional regulatory family.</text>
</comment>
<evidence type="ECO:0000256" key="4">
    <source>
        <dbReference type="ARBA" id="ARBA00023163"/>
    </source>
</evidence>
<dbReference type="SUPFAM" id="SSF46785">
    <property type="entry name" value="Winged helix' DNA-binding domain"/>
    <property type="match status" value="1"/>
</dbReference>
<comment type="caution">
    <text evidence="6">The sequence shown here is derived from an EMBL/GenBank/DDBJ whole genome shotgun (WGS) entry which is preliminary data.</text>
</comment>
<name>A0ABW7EW62_9BURK</name>
<keyword evidence="2" id="KW-0805">Transcription regulation</keyword>
<feature type="domain" description="HTH lysR-type" evidence="5">
    <location>
        <begin position="1"/>
        <end position="59"/>
    </location>
</feature>
<dbReference type="PANTHER" id="PTHR30537">
    <property type="entry name" value="HTH-TYPE TRANSCRIPTIONAL REGULATOR"/>
    <property type="match status" value="1"/>
</dbReference>
<evidence type="ECO:0000259" key="5">
    <source>
        <dbReference type="PROSITE" id="PS50931"/>
    </source>
</evidence>
<evidence type="ECO:0000256" key="3">
    <source>
        <dbReference type="ARBA" id="ARBA00023125"/>
    </source>
</evidence>
<dbReference type="Pfam" id="PF00126">
    <property type="entry name" value="HTH_1"/>
    <property type="match status" value="1"/>
</dbReference>
<dbReference type="InterPro" id="IPR036390">
    <property type="entry name" value="WH_DNA-bd_sf"/>
</dbReference>
<dbReference type="Proteomes" id="UP001606300">
    <property type="component" value="Unassembled WGS sequence"/>
</dbReference>
<keyword evidence="3" id="KW-0238">DNA-binding</keyword>
<keyword evidence="4" id="KW-0804">Transcription</keyword>
<dbReference type="SUPFAM" id="SSF53850">
    <property type="entry name" value="Periplasmic binding protein-like II"/>
    <property type="match status" value="1"/>
</dbReference>
<dbReference type="InterPro" id="IPR036388">
    <property type="entry name" value="WH-like_DNA-bd_sf"/>
</dbReference>
<dbReference type="InterPro" id="IPR005119">
    <property type="entry name" value="LysR_subst-bd"/>
</dbReference>
<dbReference type="Gene3D" id="3.40.190.290">
    <property type="match status" value="1"/>
</dbReference>
<evidence type="ECO:0000313" key="6">
    <source>
        <dbReference type="EMBL" id="MFG6416356.1"/>
    </source>
</evidence>
<organism evidence="6 7">
    <name type="scientific">Pelomonas dachongensis</name>
    <dbReference type="NCBI Taxonomy" id="3299029"/>
    <lineage>
        <taxon>Bacteria</taxon>
        <taxon>Pseudomonadati</taxon>
        <taxon>Pseudomonadota</taxon>
        <taxon>Betaproteobacteria</taxon>
        <taxon>Burkholderiales</taxon>
        <taxon>Sphaerotilaceae</taxon>
        <taxon>Roseateles</taxon>
    </lineage>
</organism>
<dbReference type="EMBL" id="JBIGHY010000009">
    <property type="protein sequence ID" value="MFG6416356.1"/>
    <property type="molecule type" value="Genomic_DNA"/>
</dbReference>
<protein>
    <submittedName>
        <fullName evidence="6">LysR family transcriptional regulator</fullName>
    </submittedName>
</protein>
<keyword evidence="7" id="KW-1185">Reference proteome</keyword>
<dbReference type="InterPro" id="IPR058163">
    <property type="entry name" value="LysR-type_TF_proteobact-type"/>
</dbReference>
<dbReference type="CDD" id="cd08422">
    <property type="entry name" value="PBP2_CrgA_like"/>
    <property type="match status" value="1"/>
</dbReference>
<dbReference type="PROSITE" id="PS50931">
    <property type="entry name" value="HTH_LYSR"/>
    <property type="match status" value="1"/>
</dbReference>
<sequence>MDRLTAMQVFVEVAERGSLTQAGDALEMSRAMVSRYLESAERWLGARLLQRTTRRVSLTEAGAAALQRCRQMLELVRETEAAAGAQRLAPRGRLRVTASASLAQAKLAAAMAAFLALHPDCEVELVVLERAVNLVEERIDLAVRISNQLDAHLVARPLGRFSSVLCAAPAYLDAAPPLVQPQDLAQHRCVTHAYVNRDDYALQDREGRWLRVPVRSVLQSNDAGVMRSAVLAGAGLAILPDYLVEEDLQLGRLRRVLTGHEPESHGIHGVYLSRQYQPLALRLLLDFLAQRFSGAGA</sequence>
<accession>A0ABW7EW62</accession>
<evidence type="ECO:0000313" key="7">
    <source>
        <dbReference type="Proteomes" id="UP001606300"/>
    </source>
</evidence>
<gene>
    <name evidence="6" type="ORF">ACG02S_20895</name>
</gene>
<evidence type="ECO:0000256" key="2">
    <source>
        <dbReference type="ARBA" id="ARBA00023015"/>
    </source>
</evidence>
<reference evidence="6 7" key="1">
    <citation type="submission" date="2024-09" db="EMBL/GenBank/DDBJ databases">
        <title>Novel species of the genus Pelomonas and Roseateles isolated from streams.</title>
        <authorList>
            <person name="Lu H."/>
        </authorList>
    </citation>
    <scope>NUCLEOTIDE SEQUENCE [LARGE SCALE GENOMIC DNA]</scope>
    <source>
        <strain evidence="6 7">DC23W</strain>
    </source>
</reference>
<proteinExistence type="inferred from homology"/>
<dbReference type="InterPro" id="IPR000847">
    <property type="entry name" value="LysR_HTH_N"/>
</dbReference>
<evidence type="ECO:0000256" key="1">
    <source>
        <dbReference type="ARBA" id="ARBA00009437"/>
    </source>
</evidence>
<dbReference type="Gene3D" id="1.10.10.10">
    <property type="entry name" value="Winged helix-like DNA-binding domain superfamily/Winged helix DNA-binding domain"/>
    <property type="match status" value="1"/>
</dbReference>